<feature type="domain" description="Peptidase M16 C-terminal" evidence="3">
    <location>
        <begin position="188"/>
        <end position="361"/>
    </location>
</feature>
<dbReference type="Proteomes" id="UP000277498">
    <property type="component" value="Unassembled WGS sequence"/>
</dbReference>
<evidence type="ECO:0000313" key="5">
    <source>
        <dbReference type="Proteomes" id="UP000277498"/>
    </source>
</evidence>
<feature type="domain" description="Peptidase M16 N-terminal" evidence="2">
    <location>
        <begin position="40"/>
        <end position="174"/>
    </location>
</feature>
<proteinExistence type="predicted"/>
<dbReference type="RefSeq" id="WP_124088129.1">
    <property type="nucleotide sequence ID" value="NZ_UXAW01000094.1"/>
</dbReference>
<dbReference type="InterPro" id="IPR011249">
    <property type="entry name" value="Metalloenz_LuxS/M16"/>
</dbReference>
<dbReference type="AlphaFoldDB" id="A0A3P5XD09"/>
<keyword evidence="1" id="KW-0732">Signal</keyword>
<dbReference type="OrthoDB" id="9811314at2"/>
<gene>
    <name evidence="4" type="ORF">XINFAN_03426</name>
</gene>
<dbReference type="InterPro" id="IPR011765">
    <property type="entry name" value="Pept_M16_N"/>
</dbReference>
<accession>A0A3P5XD09</accession>
<protein>
    <submittedName>
        <fullName evidence="4">Peptidase M16 inactive domain protein</fullName>
    </submittedName>
</protein>
<keyword evidence="5" id="KW-1185">Reference proteome</keyword>
<evidence type="ECO:0000259" key="2">
    <source>
        <dbReference type="Pfam" id="PF00675"/>
    </source>
</evidence>
<dbReference type="Pfam" id="PF05193">
    <property type="entry name" value="Peptidase_M16_C"/>
    <property type="match status" value="1"/>
</dbReference>
<sequence>MILRAALTAALLLLPALARAEIDITEVKSPGGLTAWLVEDHDIPFTALEIRFRGGTSLDDPAKRGAIYLMAGLIEEGAGDLDSRGFAEARDALAAHFSFGASADGFSVSARFLTENRDQAVDLLALALNQPRFDEDAVARVREQVLSGLRSDEKDPAVLASRAFDAMAYGEHPYASAGRGSIDTVQALTRADMVVAHKAALARDRVYISAAGDITAEELGLMMDRLLGALPETGAPQPGRAPWLLKPGVTVIDFPSPQSLVTFGHEGIAQDDPDFFAAYILNEVMGGGRFSARLMNEVRDKRGLTYGIGSYLIGMDHSESVMGQFSASNDKVAEAIAVIRAEWQKIAAEGIAEKELAETKTYLTGAYPLRFDGNAPIASILVGMQMQGMPIDYPNTRNARIEAVTMDDVKRVAARLFRPEALHFVVVGRPEGVTSEP</sequence>
<dbReference type="SUPFAM" id="SSF63411">
    <property type="entry name" value="LuxS/MPP-like metallohydrolase"/>
    <property type="match status" value="2"/>
</dbReference>
<name>A0A3P5XD09_9RHOB</name>
<dbReference type="Pfam" id="PF00675">
    <property type="entry name" value="Peptidase_M16"/>
    <property type="match status" value="1"/>
</dbReference>
<evidence type="ECO:0000313" key="4">
    <source>
        <dbReference type="EMBL" id="VDC32742.1"/>
    </source>
</evidence>
<reference evidence="4 5" key="1">
    <citation type="submission" date="2018-11" db="EMBL/GenBank/DDBJ databases">
        <authorList>
            <person name="Criscuolo A."/>
        </authorList>
    </citation>
    <scope>NUCLEOTIDE SEQUENCE [LARGE SCALE GENOMIC DNA]</scope>
    <source>
        <strain evidence="4">ACIP111625</strain>
    </source>
</reference>
<dbReference type="InterPro" id="IPR050361">
    <property type="entry name" value="MPP/UQCRC_Complex"/>
</dbReference>
<dbReference type="InterPro" id="IPR007863">
    <property type="entry name" value="Peptidase_M16_C"/>
</dbReference>
<dbReference type="EMBL" id="UXAW01000094">
    <property type="protein sequence ID" value="VDC32742.1"/>
    <property type="molecule type" value="Genomic_DNA"/>
</dbReference>
<feature type="chain" id="PRO_5018215006" evidence="1">
    <location>
        <begin position="21"/>
        <end position="437"/>
    </location>
</feature>
<dbReference type="PANTHER" id="PTHR11851:SF224">
    <property type="entry name" value="PROCESSING PROTEASE"/>
    <property type="match status" value="1"/>
</dbReference>
<dbReference type="GO" id="GO:0046872">
    <property type="term" value="F:metal ion binding"/>
    <property type="evidence" value="ECO:0007669"/>
    <property type="project" value="InterPro"/>
</dbReference>
<evidence type="ECO:0000256" key="1">
    <source>
        <dbReference type="SAM" id="SignalP"/>
    </source>
</evidence>
<dbReference type="PANTHER" id="PTHR11851">
    <property type="entry name" value="METALLOPROTEASE"/>
    <property type="match status" value="1"/>
</dbReference>
<feature type="signal peptide" evidence="1">
    <location>
        <begin position="1"/>
        <end position="20"/>
    </location>
</feature>
<dbReference type="Gene3D" id="3.30.830.10">
    <property type="entry name" value="Metalloenzyme, LuxS/M16 peptidase-like"/>
    <property type="match status" value="2"/>
</dbReference>
<evidence type="ECO:0000259" key="3">
    <source>
        <dbReference type="Pfam" id="PF05193"/>
    </source>
</evidence>
<organism evidence="4 5">
    <name type="scientific">Pseudogemmobacter humi</name>
    <dbReference type="NCBI Taxonomy" id="2483812"/>
    <lineage>
        <taxon>Bacteria</taxon>
        <taxon>Pseudomonadati</taxon>
        <taxon>Pseudomonadota</taxon>
        <taxon>Alphaproteobacteria</taxon>
        <taxon>Rhodobacterales</taxon>
        <taxon>Paracoccaceae</taxon>
        <taxon>Pseudogemmobacter</taxon>
    </lineage>
</organism>